<dbReference type="AlphaFoldDB" id="A0A2D3UN32"/>
<dbReference type="RefSeq" id="XP_023621475.1">
    <property type="nucleotide sequence ID" value="XM_023765707.1"/>
</dbReference>
<dbReference type="Gene3D" id="3.40.1090.10">
    <property type="entry name" value="Cytosolic phospholipase A2 catalytic domain"/>
    <property type="match status" value="1"/>
</dbReference>
<name>A0A2D3UN32_9PEZI</name>
<organism evidence="7 8">
    <name type="scientific">Ramularia collo-cygni</name>
    <dbReference type="NCBI Taxonomy" id="112498"/>
    <lineage>
        <taxon>Eukaryota</taxon>
        <taxon>Fungi</taxon>
        <taxon>Dikarya</taxon>
        <taxon>Ascomycota</taxon>
        <taxon>Pezizomycotina</taxon>
        <taxon>Dothideomycetes</taxon>
        <taxon>Dothideomycetidae</taxon>
        <taxon>Mycosphaerellales</taxon>
        <taxon>Mycosphaerellaceae</taxon>
        <taxon>Ramularia</taxon>
    </lineage>
</organism>
<feature type="active site" description="Proton acceptor" evidence="4">
    <location>
        <position position="367"/>
    </location>
</feature>
<feature type="short sequence motif" description="DGA/G" evidence="4">
    <location>
        <begin position="367"/>
        <end position="369"/>
    </location>
</feature>
<dbReference type="PANTHER" id="PTHR24185:SF1">
    <property type="entry name" value="CALCIUM-INDEPENDENT PHOSPHOLIPASE A2-GAMMA"/>
    <property type="match status" value="1"/>
</dbReference>
<dbReference type="GeneID" id="35595931"/>
<keyword evidence="3 4" id="KW-0443">Lipid metabolism</keyword>
<evidence type="ECO:0000256" key="1">
    <source>
        <dbReference type="ARBA" id="ARBA00022801"/>
    </source>
</evidence>
<dbReference type="STRING" id="112498.A0A2D3UN32"/>
<feature type="region of interest" description="Disordered" evidence="5">
    <location>
        <begin position="1"/>
        <end position="39"/>
    </location>
</feature>
<evidence type="ECO:0000313" key="7">
    <source>
        <dbReference type="EMBL" id="CZT14578.1"/>
    </source>
</evidence>
<feature type="domain" description="PNPLA" evidence="6">
    <location>
        <begin position="54"/>
        <end position="380"/>
    </location>
</feature>
<evidence type="ECO:0000256" key="4">
    <source>
        <dbReference type="PROSITE-ProRule" id="PRU01161"/>
    </source>
</evidence>
<dbReference type="GO" id="GO:0016042">
    <property type="term" value="P:lipid catabolic process"/>
    <property type="evidence" value="ECO:0007669"/>
    <property type="project" value="UniProtKB-UniRule"/>
</dbReference>
<feature type="region of interest" description="Disordered" evidence="5">
    <location>
        <begin position="544"/>
        <end position="569"/>
    </location>
</feature>
<reference evidence="7 8" key="1">
    <citation type="submission" date="2016-03" db="EMBL/GenBank/DDBJ databases">
        <authorList>
            <person name="Ploux O."/>
        </authorList>
    </citation>
    <scope>NUCLEOTIDE SEQUENCE [LARGE SCALE GENOMIC DNA]</scope>
    <source>
        <strain evidence="7 8">URUG2</strain>
    </source>
</reference>
<feature type="active site" description="Nucleophile" evidence="4">
    <location>
        <position position="201"/>
    </location>
</feature>
<dbReference type="EMBL" id="FJUY01000001">
    <property type="protein sequence ID" value="CZT14578.1"/>
    <property type="molecule type" value="Genomic_DNA"/>
</dbReference>
<dbReference type="SUPFAM" id="SSF52151">
    <property type="entry name" value="FabD/lysophospholipase-like"/>
    <property type="match status" value="1"/>
</dbReference>
<accession>A0A2D3UN32</accession>
<dbReference type="PROSITE" id="PS51635">
    <property type="entry name" value="PNPLA"/>
    <property type="match status" value="1"/>
</dbReference>
<dbReference type="InterPro" id="IPR002641">
    <property type="entry name" value="PNPLA_dom"/>
</dbReference>
<keyword evidence="8" id="KW-1185">Reference proteome</keyword>
<dbReference type="PANTHER" id="PTHR24185">
    <property type="entry name" value="CALCIUM-INDEPENDENT PHOSPHOLIPASE A2-GAMMA"/>
    <property type="match status" value="1"/>
</dbReference>
<feature type="compositionally biased region" description="Polar residues" evidence="5">
    <location>
        <begin position="9"/>
        <end position="21"/>
    </location>
</feature>
<proteinExistence type="predicted"/>
<dbReference type="OrthoDB" id="626167at2759"/>
<feature type="short sequence motif" description="GXSXG" evidence="4">
    <location>
        <begin position="199"/>
        <end position="203"/>
    </location>
</feature>
<dbReference type="Proteomes" id="UP000225277">
    <property type="component" value="Unassembled WGS sequence"/>
</dbReference>
<evidence type="ECO:0000256" key="5">
    <source>
        <dbReference type="SAM" id="MobiDB-lite"/>
    </source>
</evidence>
<keyword evidence="1 4" id="KW-0378">Hydrolase</keyword>
<protein>
    <recommendedName>
        <fullName evidence="6">PNPLA domain-containing protein</fullName>
    </recommendedName>
</protein>
<dbReference type="GO" id="GO:0016020">
    <property type="term" value="C:membrane"/>
    <property type="evidence" value="ECO:0007669"/>
    <property type="project" value="TreeGrafter"/>
</dbReference>
<dbReference type="GO" id="GO:0047499">
    <property type="term" value="F:calcium-independent phospholipase A2 activity"/>
    <property type="evidence" value="ECO:0007669"/>
    <property type="project" value="TreeGrafter"/>
</dbReference>
<keyword evidence="2 4" id="KW-0442">Lipid degradation</keyword>
<feature type="region of interest" description="Disordered" evidence="5">
    <location>
        <begin position="149"/>
        <end position="183"/>
    </location>
</feature>
<evidence type="ECO:0000313" key="8">
    <source>
        <dbReference type="Proteomes" id="UP000225277"/>
    </source>
</evidence>
<sequence length="569" mass="63546">MHESVATLDPSSGTDSRNPSRAPSVPRREETGNSEKAGRVWARGVDDPWHPCILTLDGGGIRGYSSLLILQALMREIAEWEAYYDNIETINVRSDSPTSYFSAEEQTGAGAARGRAGKIVVETTEHHPEHPLHRVTTEVPLTQTIAADEVETMPSNTADGLLDTTAEEGEPPQKGPESKSTSHHADDLLPCHYFDFMYGTSTGGLIATILGRLRMTVPEALELYRKVGNDLFGVRRSRVPLRTKYYHEPLEKAVREIVKRRCKDHPDCDGNDLHPWDSTQATFDVDSPRVCHSCCLTATHDQSLCEAHLLRSYPHYYSDACPNWITRYNEGADALPIWQVTRATTAAPFYFEMLKAVVNDVEMSFKDGGIRENNPSGAAISEFHALYEGRAASPAILLSVGTGRPSQIHDGFAAPWPTTIGRFPLVSKFLEKRAVVQNLLIKYTEGEKQHKQTREHAKGEHTWYKRLNVSKGFEDMPLDHWEEGLWTDPVTGKETRINGGTSLTKMEEAVEEELNRPFNPEIDSYAPPSTMLKQAAQKLVLQRRAREAEGGPRWEVYVGGHRPHSNPAD</sequence>
<evidence type="ECO:0000256" key="3">
    <source>
        <dbReference type="ARBA" id="ARBA00023098"/>
    </source>
</evidence>
<dbReference type="InterPro" id="IPR016035">
    <property type="entry name" value="Acyl_Trfase/lysoPLipase"/>
</dbReference>
<gene>
    <name evidence="7" type="ORF">RCC_00553</name>
</gene>
<evidence type="ECO:0000256" key="2">
    <source>
        <dbReference type="ARBA" id="ARBA00022963"/>
    </source>
</evidence>
<feature type="compositionally biased region" description="Basic and acidic residues" evidence="5">
    <location>
        <begin position="26"/>
        <end position="39"/>
    </location>
</feature>
<evidence type="ECO:0000259" key="6">
    <source>
        <dbReference type="PROSITE" id="PS51635"/>
    </source>
</evidence>
<feature type="short sequence motif" description="GXGXXG" evidence="4">
    <location>
        <begin position="58"/>
        <end position="63"/>
    </location>
</feature>
<dbReference type="GO" id="GO:0019369">
    <property type="term" value="P:arachidonate metabolic process"/>
    <property type="evidence" value="ECO:0007669"/>
    <property type="project" value="TreeGrafter"/>
</dbReference>
<dbReference type="GO" id="GO:0046486">
    <property type="term" value="P:glycerolipid metabolic process"/>
    <property type="evidence" value="ECO:0007669"/>
    <property type="project" value="UniProtKB-ARBA"/>
</dbReference>
<dbReference type="Pfam" id="PF01734">
    <property type="entry name" value="Patatin"/>
    <property type="match status" value="1"/>
</dbReference>